<keyword evidence="3" id="KW-1185">Reference proteome</keyword>
<accession>A0A9P9ECU1</accession>
<keyword evidence="1" id="KW-0812">Transmembrane</keyword>
<dbReference type="EMBL" id="JAGMUU010000017">
    <property type="protein sequence ID" value="KAH7134796.1"/>
    <property type="molecule type" value="Genomic_DNA"/>
</dbReference>
<reference evidence="2" key="1">
    <citation type="journal article" date="2021" name="Nat. Commun.">
        <title>Genetic determinants of endophytism in the Arabidopsis root mycobiome.</title>
        <authorList>
            <person name="Mesny F."/>
            <person name="Miyauchi S."/>
            <person name="Thiergart T."/>
            <person name="Pickel B."/>
            <person name="Atanasova L."/>
            <person name="Karlsson M."/>
            <person name="Huettel B."/>
            <person name="Barry K.W."/>
            <person name="Haridas S."/>
            <person name="Chen C."/>
            <person name="Bauer D."/>
            <person name="Andreopoulos W."/>
            <person name="Pangilinan J."/>
            <person name="LaButti K."/>
            <person name="Riley R."/>
            <person name="Lipzen A."/>
            <person name="Clum A."/>
            <person name="Drula E."/>
            <person name="Henrissat B."/>
            <person name="Kohler A."/>
            <person name="Grigoriev I.V."/>
            <person name="Martin F.M."/>
            <person name="Hacquard S."/>
        </authorList>
    </citation>
    <scope>NUCLEOTIDE SEQUENCE</scope>
    <source>
        <strain evidence="2">MPI-CAGE-AT-0021</strain>
    </source>
</reference>
<evidence type="ECO:0000313" key="2">
    <source>
        <dbReference type="EMBL" id="KAH7134796.1"/>
    </source>
</evidence>
<comment type="caution">
    <text evidence="2">The sequence shown here is derived from an EMBL/GenBank/DDBJ whole genome shotgun (WGS) entry which is preliminary data.</text>
</comment>
<gene>
    <name evidence="2" type="ORF">B0J13DRAFT_90894</name>
</gene>
<protein>
    <submittedName>
        <fullName evidence="2">Uncharacterized protein</fullName>
    </submittedName>
</protein>
<dbReference type="OrthoDB" id="5278722at2759"/>
<evidence type="ECO:0000256" key="1">
    <source>
        <dbReference type="SAM" id="Phobius"/>
    </source>
</evidence>
<dbReference type="Proteomes" id="UP000717696">
    <property type="component" value="Unassembled WGS sequence"/>
</dbReference>
<dbReference type="AlphaFoldDB" id="A0A9P9ECU1"/>
<keyword evidence="1" id="KW-1133">Transmembrane helix</keyword>
<keyword evidence="1" id="KW-0472">Membrane</keyword>
<evidence type="ECO:0000313" key="3">
    <source>
        <dbReference type="Proteomes" id="UP000717696"/>
    </source>
</evidence>
<feature type="transmembrane region" description="Helical" evidence="1">
    <location>
        <begin position="39"/>
        <end position="57"/>
    </location>
</feature>
<proteinExistence type="predicted"/>
<organism evidence="2 3">
    <name type="scientific">Dactylonectria estremocensis</name>
    <dbReference type="NCBI Taxonomy" id="1079267"/>
    <lineage>
        <taxon>Eukaryota</taxon>
        <taxon>Fungi</taxon>
        <taxon>Dikarya</taxon>
        <taxon>Ascomycota</taxon>
        <taxon>Pezizomycotina</taxon>
        <taxon>Sordariomycetes</taxon>
        <taxon>Hypocreomycetidae</taxon>
        <taxon>Hypocreales</taxon>
        <taxon>Nectriaceae</taxon>
        <taxon>Dactylonectria</taxon>
    </lineage>
</organism>
<name>A0A9P9ECU1_9HYPO</name>
<sequence length="517" mass="58217">MITTGWQSPTSQNPNHEGNSLARALLFCTTRVRRGGFRIVLQIAAVLLTIFILFGLLPERMGGGLSNYKDILTWKAEPEQQIANLRIVVFGSPDVAGSAVDEDHVRTTWTEELCRQMNCTSHISYVPGGESNHGMVSNPAYAHEVTALDRVTGSTNVTDKPALDYNFINEQYPVPTGTPDLADQIKQFLATPPADAVPHETLWIFTFGTWEIWNLAALPLETAEGLVDTMIDDIFAQIEHLYKHALYPDSVAFSDFWSNATDSQIDELTAPNAGSKVDDRKLESFRILIPKLFDITLTPGWRGRTVPPFPNTEAEHTRNAVWLTRHWNEAIDLGFSAWKDKRAQKPDGVIEETDEHVVQRREEESGGFRPKSLFDYLPAYMRSKSLNATQAAAERVINAPYPLRNGVQVNTAKVILDAMTEEEMQRSEVRDSQGRGTMSVNATMRFLDVWTPCVRATTQDLTVDMDEVTEECSIPHDHLFYDAFTIGQRAIVGVTEPMYESVMEHLFVRQPKSSWFY</sequence>